<dbReference type="NCBIfam" id="TIGR03827">
    <property type="entry name" value="GNAT_ablB"/>
    <property type="match status" value="1"/>
</dbReference>
<evidence type="ECO:0000313" key="3">
    <source>
        <dbReference type="Proteomes" id="UP001312865"/>
    </source>
</evidence>
<keyword evidence="3" id="KW-1185">Reference proteome</keyword>
<dbReference type="PROSITE" id="PS51186">
    <property type="entry name" value="GNAT"/>
    <property type="match status" value="1"/>
</dbReference>
<organism evidence="2 3">
    <name type="scientific">Bacillus spongiae</name>
    <dbReference type="NCBI Taxonomy" id="2683610"/>
    <lineage>
        <taxon>Bacteria</taxon>
        <taxon>Bacillati</taxon>
        <taxon>Bacillota</taxon>
        <taxon>Bacilli</taxon>
        <taxon>Bacillales</taxon>
        <taxon>Bacillaceae</taxon>
        <taxon>Bacillus</taxon>
    </lineage>
</organism>
<gene>
    <name evidence="2" type="primary">ablB</name>
    <name evidence="2" type="ORF">WAK64_09620</name>
</gene>
<dbReference type="SUPFAM" id="SSF55729">
    <property type="entry name" value="Acyl-CoA N-acyltransferases (Nat)"/>
    <property type="match status" value="1"/>
</dbReference>
<dbReference type="CDD" id="cd04301">
    <property type="entry name" value="NAT_SF"/>
    <property type="match status" value="1"/>
</dbReference>
<dbReference type="Pfam" id="PF00583">
    <property type="entry name" value="Acetyltransf_1"/>
    <property type="match status" value="1"/>
</dbReference>
<sequence length="280" mass="32548">MLSLKASVEVFQEPTFYAQLYCDPYNRRIRIDQYRGDLTELHRVVCEKATQLSAEKIIIKVRQEHIKTFLTLGYSIEGVIDGYYRGSDAWMLSLFLHDSRRNSLYHRQEDEVIEKIQHLPYVGNGSSANTLKKAGYEDAKGLAELYRETFKIYPVPLHEEEYIKQSMDEGTIFYFFEEEGKIISAASAEINKEEKNAELTDCATDPAYRKGGLMKQLLAQLEADLKREGIFCYYSLARALSFGMNAAFKQLNYSYRGRLLNNCYIYDKMEDMNIWVKTIN</sequence>
<proteinExistence type="predicted"/>
<feature type="domain" description="N-acetyltransferase" evidence="1">
    <location>
        <begin position="129"/>
        <end position="280"/>
    </location>
</feature>
<dbReference type="InterPro" id="IPR022525">
    <property type="entry name" value="GNAT_AblB"/>
</dbReference>
<protein>
    <submittedName>
        <fullName evidence="2">Beta-lysine N-acetyltransferase</fullName>
    </submittedName>
</protein>
<evidence type="ECO:0000313" key="2">
    <source>
        <dbReference type="EMBL" id="MEI5907315.1"/>
    </source>
</evidence>
<comment type="caution">
    <text evidence="2">The sequence shown here is derived from an EMBL/GenBank/DDBJ whole genome shotgun (WGS) entry which is preliminary data.</text>
</comment>
<evidence type="ECO:0000259" key="1">
    <source>
        <dbReference type="PROSITE" id="PS51186"/>
    </source>
</evidence>
<dbReference type="EMBL" id="JBBAXC010000006">
    <property type="protein sequence ID" value="MEI5907315.1"/>
    <property type="molecule type" value="Genomic_DNA"/>
</dbReference>
<reference evidence="2 3" key="1">
    <citation type="journal article" date="2018" name="J. Microbiol.">
        <title>Bacillus spongiae sp. nov., isolated from sponge of Jeju Island.</title>
        <authorList>
            <person name="Lee G.E."/>
            <person name="Im W.T."/>
            <person name="Park J.S."/>
        </authorList>
    </citation>
    <scope>NUCLEOTIDE SEQUENCE [LARGE SCALE GENOMIC DNA]</scope>
    <source>
        <strain evidence="2 3">135PIL107-10</strain>
    </source>
</reference>
<dbReference type="InterPro" id="IPR016181">
    <property type="entry name" value="Acyl_CoA_acyltransferase"/>
</dbReference>
<dbReference type="Gene3D" id="3.40.630.30">
    <property type="match status" value="1"/>
</dbReference>
<name>A0ABU8HDA4_9BACI</name>
<dbReference type="InterPro" id="IPR000182">
    <property type="entry name" value="GNAT_dom"/>
</dbReference>
<accession>A0ABU8HDA4</accession>
<dbReference type="Proteomes" id="UP001312865">
    <property type="component" value="Unassembled WGS sequence"/>
</dbReference>